<comment type="caution">
    <text evidence="7">The sequence shown here is derived from an EMBL/GenBank/DDBJ whole genome shotgun (WGS) entry which is preliminary data.</text>
</comment>
<organism evidence="7 8">
    <name type="scientific">Adineta ricciae</name>
    <name type="common">Rotifer</name>
    <dbReference type="NCBI Taxonomy" id="249248"/>
    <lineage>
        <taxon>Eukaryota</taxon>
        <taxon>Metazoa</taxon>
        <taxon>Spiralia</taxon>
        <taxon>Gnathifera</taxon>
        <taxon>Rotifera</taxon>
        <taxon>Eurotatoria</taxon>
        <taxon>Bdelloidea</taxon>
        <taxon>Adinetida</taxon>
        <taxon>Adinetidae</taxon>
        <taxon>Adineta</taxon>
    </lineage>
</organism>
<keyword evidence="8" id="KW-1185">Reference proteome</keyword>
<accession>A0A815XGA0</accession>
<dbReference type="AlphaFoldDB" id="A0A815XGA0"/>
<feature type="domain" description="NAD(P)-binding" evidence="6">
    <location>
        <begin position="8"/>
        <end position="154"/>
    </location>
</feature>
<dbReference type="InterPro" id="IPR016040">
    <property type="entry name" value="NAD(P)-bd_dom"/>
</dbReference>
<reference evidence="7" key="1">
    <citation type="submission" date="2021-02" db="EMBL/GenBank/DDBJ databases">
        <authorList>
            <person name="Nowell W R."/>
        </authorList>
    </citation>
    <scope>NUCLEOTIDE SEQUENCE</scope>
</reference>
<dbReference type="InterPro" id="IPR051207">
    <property type="entry name" value="ComplexI_NDUFA9_subunit"/>
</dbReference>
<comment type="subunit">
    <text evidence="5">Complex I is composed of 45 different subunits. This a component of the hydrophobic protein fraction. Interacts with BLOC1S1. Interacts with SLC2A4. Interacts with CLOCK. Interacts with RAB5IF.</text>
</comment>
<dbReference type="InterPro" id="IPR036291">
    <property type="entry name" value="NAD(P)-bd_dom_sf"/>
</dbReference>
<evidence type="ECO:0000313" key="7">
    <source>
        <dbReference type="EMBL" id="CAF1557035.1"/>
    </source>
</evidence>
<evidence type="ECO:0000256" key="1">
    <source>
        <dbReference type="ARBA" id="ARBA00038501"/>
    </source>
</evidence>
<dbReference type="Proteomes" id="UP000663828">
    <property type="component" value="Unassembled WGS sequence"/>
</dbReference>
<dbReference type="Gene3D" id="3.40.50.720">
    <property type="entry name" value="NAD(P)-binding Rossmann-like Domain"/>
    <property type="match status" value="1"/>
</dbReference>
<evidence type="ECO:0000256" key="4">
    <source>
        <dbReference type="ARBA" id="ARBA00043145"/>
    </source>
</evidence>
<evidence type="ECO:0000256" key="5">
    <source>
        <dbReference type="ARBA" id="ARBA00046455"/>
    </source>
</evidence>
<dbReference type="GO" id="GO:0044877">
    <property type="term" value="F:protein-containing complex binding"/>
    <property type="evidence" value="ECO:0007669"/>
    <property type="project" value="TreeGrafter"/>
</dbReference>
<evidence type="ECO:0000313" key="8">
    <source>
        <dbReference type="Proteomes" id="UP000663828"/>
    </source>
</evidence>
<sequence>MSKILVTGGTGVLGRAVTKLFTSNQTNFVIGSRDRNFKNYDKENVNTNFNGQWIQMDLLKSKGIDQSLGKDIDTILHLASMNLKKVNGQLGDIIVTKNLIDSVDKRQIKHLVYISIVGIDKIPFPYYRAKLECERLIKTSGIPYTILRATQFHDFVDAIVSKLLNLPIPIVPKKLKVQPIQIEAVAEELNKIVKGSPSNQIYDLGGQKIYTFKEIAASLMKARHENKMVVNLPIVGGVMKAFARGECTCDNRSSSSNTWEEYLADKYGKGI</sequence>
<dbReference type="Pfam" id="PF13460">
    <property type="entry name" value="NAD_binding_10"/>
    <property type="match status" value="1"/>
</dbReference>
<protein>
    <recommendedName>
        <fullName evidence="2">NADH dehydrogenase [ubiquinone] 1 alpha subcomplex subunit 9, mitochondrial</fullName>
    </recommendedName>
    <alternativeName>
        <fullName evidence="4">Complex I-39kD</fullName>
    </alternativeName>
    <alternativeName>
        <fullName evidence="3">NADH-ubiquinone oxidoreductase 39 kDa subunit</fullName>
    </alternativeName>
</protein>
<name>A0A815XGA0_ADIRI</name>
<evidence type="ECO:0000259" key="6">
    <source>
        <dbReference type="Pfam" id="PF13460"/>
    </source>
</evidence>
<dbReference type="SUPFAM" id="SSF51735">
    <property type="entry name" value="NAD(P)-binding Rossmann-fold domains"/>
    <property type="match status" value="1"/>
</dbReference>
<gene>
    <name evidence="7" type="ORF">XAT740_LOCUS43329</name>
</gene>
<dbReference type="PANTHER" id="PTHR12126:SF11">
    <property type="entry name" value="NADH DEHYDROGENASE [UBIQUINONE] 1 ALPHA SUBCOMPLEX SUBUNIT 9, MITOCHONDRIAL"/>
    <property type="match status" value="1"/>
</dbReference>
<evidence type="ECO:0000256" key="2">
    <source>
        <dbReference type="ARBA" id="ARBA00040720"/>
    </source>
</evidence>
<proteinExistence type="inferred from homology"/>
<dbReference type="GO" id="GO:0003824">
    <property type="term" value="F:catalytic activity"/>
    <property type="evidence" value="ECO:0007669"/>
    <property type="project" value="UniProtKB-ARBA"/>
</dbReference>
<evidence type="ECO:0000256" key="3">
    <source>
        <dbReference type="ARBA" id="ARBA00042000"/>
    </source>
</evidence>
<dbReference type="EMBL" id="CAJNOR010005324">
    <property type="protein sequence ID" value="CAF1557035.1"/>
    <property type="molecule type" value="Genomic_DNA"/>
</dbReference>
<dbReference type="PANTHER" id="PTHR12126">
    <property type="entry name" value="NADH-UBIQUINONE OXIDOREDUCTASE 39 KDA SUBUNIT-RELATED"/>
    <property type="match status" value="1"/>
</dbReference>
<comment type="similarity">
    <text evidence="1">Belongs to the complex I NDUFA9 subunit family.</text>
</comment>